<evidence type="ECO:0000313" key="2">
    <source>
        <dbReference type="Proteomes" id="UP000367825"/>
    </source>
</evidence>
<protein>
    <submittedName>
        <fullName evidence="1">Uncharacterized protein</fullName>
    </submittedName>
</protein>
<dbReference type="Proteomes" id="UP000367825">
    <property type="component" value="Unassembled WGS sequence"/>
</dbReference>
<sequence>MSKRPIPFVSHDFGLSRSVRSIWTAGACRRAPGPADDALPQRLTLARGAAFHVYAREGAIFHVRRGRARLTPAPRWLAATVWAAPMSLGAGAAYVNETTGWLLIESEDGAELACHDTAPEVRTTTWLASVWRGLLAWRRSAAR</sequence>
<reference evidence="1 2" key="1">
    <citation type="submission" date="2019-08" db="EMBL/GenBank/DDBJ databases">
        <authorList>
            <person name="Peeters C."/>
        </authorList>
    </citation>
    <scope>NUCLEOTIDE SEQUENCE [LARGE SCALE GENOMIC DNA]</scope>
    <source>
        <strain evidence="1 2">LMG 31109</strain>
    </source>
</reference>
<dbReference type="RefSeq" id="WP_150556660.1">
    <property type="nucleotide sequence ID" value="NZ_CABPSC010000014.1"/>
</dbReference>
<accession>A0A5E4WNY0</accession>
<dbReference type="EMBL" id="CABPSC010000014">
    <property type="protein sequence ID" value="VVE26438.1"/>
    <property type="molecule type" value="Genomic_DNA"/>
</dbReference>
<dbReference type="AlphaFoldDB" id="A0A5E4WNY0"/>
<proteinExistence type="predicted"/>
<dbReference type="OrthoDB" id="8968977at2"/>
<name>A0A5E4WNY0_9BURK</name>
<evidence type="ECO:0000313" key="1">
    <source>
        <dbReference type="EMBL" id="VVE26438.1"/>
    </source>
</evidence>
<keyword evidence="2" id="KW-1185">Reference proteome</keyword>
<organism evidence="1 2">
    <name type="scientific">Pandoraea nosoerga</name>
    <dbReference type="NCBI Taxonomy" id="2508296"/>
    <lineage>
        <taxon>Bacteria</taxon>
        <taxon>Pseudomonadati</taxon>
        <taxon>Pseudomonadota</taxon>
        <taxon>Betaproteobacteria</taxon>
        <taxon>Burkholderiales</taxon>
        <taxon>Burkholderiaceae</taxon>
        <taxon>Pandoraea</taxon>
    </lineage>
</organism>
<gene>
    <name evidence="1" type="ORF">PNO31109_03403</name>
</gene>